<keyword evidence="3" id="KW-0677">Repeat</keyword>
<proteinExistence type="predicted"/>
<evidence type="ECO:0000313" key="6">
    <source>
        <dbReference type="EMBL" id="CAG2066222.1"/>
    </source>
</evidence>
<dbReference type="Gene3D" id="1.25.40.10">
    <property type="entry name" value="Tetratricopeptide repeat domain"/>
    <property type="match status" value="1"/>
</dbReference>
<dbReference type="InterPro" id="IPR059164">
    <property type="entry name" value="HAT_PRP39_C"/>
</dbReference>
<accession>A0ABN7PJ30</accession>
<reference evidence="6" key="1">
    <citation type="submission" date="2021-03" db="EMBL/GenBank/DDBJ databases">
        <authorList>
            <person name="Tran Van P."/>
        </authorList>
    </citation>
    <scope>NUCLEOTIDE SEQUENCE</scope>
</reference>
<dbReference type="PANTHER" id="PTHR17204:SF5">
    <property type="entry name" value="PRE-MRNA-PROCESSING FACTOR 39"/>
    <property type="match status" value="1"/>
</dbReference>
<keyword evidence="4" id="KW-0508">mRNA splicing</keyword>
<comment type="caution">
    <text evidence="6">The sequence shown here is derived from an EMBL/GenBank/DDBJ whole genome shotgun (WGS) entry which is preliminary data.</text>
</comment>
<evidence type="ECO:0000256" key="2">
    <source>
        <dbReference type="ARBA" id="ARBA00022664"/>
    </source>
</evidence>
<evidence type="ECO:0000256" key="4">
    <source>
        <dbReference type="ARBA" id="ARBA00023187"/>
    </source>
</evidence>
<dbReference type="Pfam" id="PF23241">
    <property type="entry name" value="HAT_PRP39_C"/>
    <property type="match status" value="1"/>
</dbReference>
<gene>
    <name evidence="6" type="ORF">TPAB3V08_LOCUS13165</name>
</gene>
<evidence type="ECO:0000256" key="3">
    <source>
        <dbReference type="ARBA" id="ARBA00022737"/>
    </source>
</evidence>
<protein>
    <submittedName>
        <fullName evidence="6">Uncharacterized protein</fullName>
    </submittedName>
</protein>
<keyword evidence="5" id="KW-0539">Nucleus</keyword>
<dbReference type="PANTHER" id="PTHR17204">
    <property type="entry name" value="PRE-MRNA PROCESSING PROTEIN PRP39-RELATED"/>
    <property type="match status" value="1"/>
</dbReference>
<evidence type="ECO:0000256" key="5">
    <source>
        <dbReference type="ARBA" id="ARBA00023242"/>
    </source>
</evidence>
<evidence type="ECO:0000313" key="7">
    <source>
        <dbReference type="Proteomes" id="UP001153148"/>
    </source>
</evidence>
<dbReference type="InterPro" id="IPR011990">
    <property type="entry name" value="TPR-like_helical_dom_sf"/>
</dbReference>
<name>A0ABN7PJ30_TIMPD</name>
<organism evidence="6 7">
    <name type="scientific">Timema podura</name>
    <name type="common">Walking stick</name>
    <dbReference type="NCBI Taxonomy" id="61482"/>
    <lineage>
        <taxon>Eukaryota</taxon>
        <taxon>Metazoa</taxon>
        <taxon>Ecdysozoa</taxon>
        <taxon>Arthropoda</taxon>
        <taxon>Hexapoda</taxon>
        <taxon>Insecta</taxon>
        <taxon>Pterygota</taxon>
        <taxon>Neoptera</taxon>
        <taxon>Polyneoptera</taxon>
        <taxon>Phasmatodea</taxon>
        <taxon>Timematodea</taxon>
        <taxon>Timematoidea</taxon>
        <taxon>Timematidae</taxon>
        <taxon>Timema</taxon>
    </lineage>
</organism>
<comment type="subcellular location">
    <subcellularLocation>
        <location evidence="1">Nucleus</location>
    </subcellularLocation>
</comment>
<evidence type="ECO:0000256" key="1">
    <source>
        <dbReference type="ARBA" id="ARBA00004123"/>
    </source>
</evidence>
<dbReference type="EMBL" id="CAJPIN010051724">
    <property type="protein sequence ID" value="CAG2066222.1"/>
    <property type="molecule type" value="Genomic_DNA"/>
</dbReference>
<keyword evidence="2" id="KW-0507">mRNA processing</keyword>
<dbReference type="Proteomes" id="UP001153148">
    <property type="component" value="Unassembled WGS sequence"/>
</dbReference>
<dbReference type="SUPFAM" id="SSF48452">
    <property type="entry name" value="TPR-like"/>
    <property type="match status" value="1"/>
</dbReference>
<sequence length="113" mass="13298">MQSLSFVQFVHYLESKTEMDDKIRDVYERACTIHHPKKPSLHLHWAVYEESHKNYDKASDILTNLEKVVPNMLQVAYRLINLERRRGNFEKVKGDIETSVSILNKAVEKDKVI</sequence>
<keyword evidence="7" id="KW-1185">Reference proteome</keyword>